<name>A0A9Q1GII0_9CARY</name>
<evidence type="ECO:0000313" key="4">
    <source>
        <dbReference type="Proteomes" id="UP001153076"/>
    </source>
</evidence>
<evidence type="ECO:0000256" key="1">
    <source>
        <dbReference type="SAM" id="MobiDB-lite"/>
    </source>
</evidence>
<dbReference type="AlphaFoldDB" id="A0A9Q1GII0"/>
<feature type="transmembrane region" description="Helical" evidence="2">
    <location>
        <begin position="131"/>
        <end position="150"/>
    </location>
</feature>
<dbReference type="Proteomes" id="UP001153076">
    <property type="component" value="Unassembled WGS sequence"/>
</dbReference>
<keyword evidence="4" id="KW-1185">Reference proteome</keyword>
<evidence type="ECO:0000256" key="2">
    <source>
        <dbReference type="SAM" id="Phobius"/>
    </source>
</evidence>
<sequence length="212" mass="23787">MEFLEWRPKPIQPRQAQSKQRQNDEWIQVRSTKDIRTISKGQSTPVTPITNIFEVLQETEDGRDEVAYAYFHEVDRPYPQKAMEVIDDLVVENQELWDALIDEQNTHYWMYEEDMIADAAVMDTVGRLQNIVAVAAGVIVVLTAIVASVGRTVGYVANVGHPLRGTTCGDFVNVYSTGTAMFDSNGIGSGEWDVMPTLLCTCVHGLCPHHML</sequence>
<keyword evidence="2" id="KW-0472">Membrane</keyword>
<protein>
    <submittedName>
        <fullName evidence="3">Uncharacterized protein</fullName>
    </submittedName>
</protein>
<keyword evidence="2" id="KW-1133">Transmembrane helix</keyword>
<proteinExistence type="predicted"/>
<comment type="caution">
    <text evidence="3">The sequence shown here is derived from an EMBL/GenBank/DDBJ whole genome shotgun (WGS) entry which is preliminary data.</text>
</comment>
<reference evidence="3" key="1">
    <citation type="submission" date="2022-04" db="EMBL/GenBank/DDBJ databases">
        <title>Carnegiea gigantea Genome sequencing and assembly v2.</title>
        <authorList>
            <person name="Copetti D."/>
            <person name="Sanderson M.J."/>
            <person name="Burquez A."/>
            <person name="Wojciechowski M.F."/>
        </authorList>
    </citation>
    <scope>NUCLEOTIDE SEQUENCE</scope>
    <source>
        <strain evidence="3">SGP5-SGP5p</strain>
        <tissue evidence="3">Aerial part</tissue>
    </source>
</reference>
<evidence type="ECO:0000313" key="3">
    <source>
        <dbReference type="EMBL" id="KAJ8419730.1"/>
    </source>
</evidence>
<gene>
    <name evidence="3" type="ORF">Cgig2_028186</name>
</gene>
<feature type="region of interest" description="Disordered" evidence="1">
    <location>
        <begin position="1"/>
        <end position="24"/>
    </location>
</feature>
<keyword evidence="2" id="KW-0812">Transmembrane</keyword>
<organism evidence="3 4">
    <name type="scientific">Carnegiea gigantea</name>
    <dbReference type="NCBI Taxonomy" id="171969"/>
    <lineage>
        <taxon>Eukaryota</taxon>
        <taxon>Viridiplantae</taxon>
        <taxon>Streptophyta</taxon>
        <taxon>Embryophyta</taxon>
        <taxon>Tracheophyta</taxon>
        <taxon>Spermatophyta</taxon>
        <taxon>Magnoliopsida</taxon>
        <taxon>eudicotyledons</taxon>
        <taxon>Gunneridae</taxon>
        <taxon>Pentapetalae</taxon>
        <taxon>Caryophyllales</taxon>
        <taxon>Cactineae</taxon>
        <taxon>Cactaceae</taxon>
        <taxon>Cactoideae</taxon>
        <taxon>Echinocereeae</taxon>
        <taxon>Carnegiea</taxon>
    </lineage>
</organism>
<accession>A0A9Q1GII0</accession>
<dbReference type="EMBL" id="JAKOGI010004525">
    <property type="protein sequence ID" value="KAJ8419730.1"/>
    <property type="molecule type" value="Genomic_DNA"/>
</dbReference>